<dbReference type="OrthoDB" id="4497412at2759"/>
<feature type="region of interest" description="Disordered" evidence="1">
    <location>
        <begin position="19"/>
        <end position="147"/>
    </location>
</feature>
<feature type="compositionally biased region" description="Polar residues" evidence="1">
    <location>
        <begin position="24"/>
        <end position="74"/>
    </location>
</feature>
<evidence type="ECO:0000256" key="1">
    <source>
        <dbReference type="SAM" id="MobiDB-lite"/>
    </source>
</evidence>
<keyword evidence="2" id="KW-1133">Transmembrane helix</keyword>
<dbReference type="STRING" id="1036612.A0A1L9TGD1"/>
<keyword evidence="4" id="KW-1185">Reference proteome</keyword>
<feature type="compositionally biased region" description="Low complexity" evidence="1">
    <location>
        <begin position="124"/>
        <end position="138"/>
    </location>
</feature>
<feature type="transmembrane region" description="Helical" evidence="2">
    <location>
        <begin position="156"/>
        <end position="178"/>
    </location>
</feature>
<accession>A0A1L9TGD1</accession>
<name>A0A1L9TGD1_9EURO</name>
<feature type="region of interest" description="Disordered" evidence="1">
    <location>
        <begin position="290"/>
        <end position="373"/>
    </location>
</feature>
<evidence type="ECO:0000313" key="4">
    <source>
        <dbReference type="Proteomes" id="UP000184356"/>
    </source>
</evidence>
<gene>
    <name evidence="3" type="ORF">ASPSYDRAFT_89195</name>
</gene>
<protein>
    <submittedName>
        <fullName evidence="3">Uncharacterized protein</fullName>
    </submittedName>
</protein>
<evidence type="ECO:0000313" key="3">
    <source>
        <dbReference type="EMBL" id="OJJ58445.1"/>
    </source>
</evidence>
<keyword evidence="2" id="KW-0472">Membrane</keyword>
<organism evidence="3 4">
    <name type="scientific">Aspergillus sydowii CBS 593.65</name>
    <dbReference type="NCBI Taxonomy" id="1036612"/>
    <lineage>
        <taxon>Eukaryota</taxon>
        <taxon>Fungi</taxon>
        <taxon>Dikarya</taxon>
        <taxon>Ascomycota</taxon>
        <taxon>Pezizomycotina</taxon>
        <taxon>Eurotiomycetes</taxon>
        <taxon>Eurotiomycetidae</taxon>
        <taxon>Eurotiales</taxon>
        <taxon>Aspergillaceae</taxon>
        <taxon>Aspergillus</taxon>
        <taxon>Aspergillus subgen. Nidulantes</taxon>
    </lineage>
</organism>
<dbReference type="GeneID" id="63768200"/>
<reference evidence="4" key="1">
    <citation type="journal article" date="2017" name="Genome Biol.">
        <title>Comparative genomics reveals high biological diversity and specific adaptations in the industrially and medically important fungal genus Aspergillus.</title>
        <authorList>
            <person name="de Vries R.P."/>
            <person name="Riley R."/>
            <person name="Wiebenga A."/>
            <person name="Aguilar-Osorio G."/>
            <person name="Amillis S."/>
            <person name="Uchima C.A."/>
            <person name="Anderluh G."/>
            <person name="Asadollahi M."/>
            <person name="Askin M."/>
            <person name="Barry K."/>
            <person name="Battaglia E."/>
            <person name="Bayram O."/>
            <person name="Benocci T."/>
            <person name="Braus-Stromeyer S.A."/>
            <person name="Caldana C."/>
            <person name="Canovas D."/>
            <person name="Cerqueira G.C."/>
            <person name="Chen F."/>
            <person name="Chen W."/>
            <person name="Choi C."/>
            <person name="Clum A."/>
            <person name="Dos Santos R.A."/>
            <person name="Damasio A.R."/>
            <person name="Diallinas G."/>
            <person name="Emri T."/>
            <person name="Fekete E."/>
            <person name="Flipphi M."/>
            <person name="Freyberg S."/>
            <person name="Gallo A."/>
            <person name="Gournas C."/>
            <person name="Habgood R."/>
            <person name="Hainaut M."/>
            <person name="Harispe M.L."/>
            <person name="Henrissat B."/>
            <person name="Hilden K.S."/>
            <person name="Hope R."/>
            <person name="Hossain A."/>
            <person name="Karabika E."/>
            <person name="Karaffa L."/>
            <person name="Karanyi Z."/>
            <person name="Krasevec N."/>
            <person name="Kuo A."/>
            <person name="Kusch H."/>
            <person name="LaButti K."/>
            <person name="Lagendijk E.L."/>
            <person name="Lapidus A."/>
            <person name="Levasseur A."/>
            <person name="Lindquist E."/>
            <person name="Lipzen A."/>
            <person name="Logrieco A.F."/>
            <person name="MacCabe A."/>
            <person name="Maekelae M.R."/>
            <person name="Malavazi I."/>
            <person name="Melin P."/>
            <person name="Meyer V."/>
            <person name="Mielnichuk N."/>
            <person name="Miskei M."/>
            <person name="Molnar A.P."/>
            <person name="Mule G."/>
            <person name="Ngan C.Y."/>
            <person name="Orejas M."/>
            <person name="Orosz E."/>
            <person name="Ouedraogo J.P."/>
            <person name="Overkamp K.M."/>
            <person name="Park H.-S."/>
            <person name="Perrone G."/>
            <person name="Piumi F."/>
            <person name="Punt P.J."/>
            <person name="Ram A.F."/>
            <person name="Ramon A."/>
            <person name="Rauscher S."/>
            <person name="Record E."/>
            <person name="Riano-Pachon D.M."/>
            <person name="Robert V."/>
            <person name="Roehrig J."/>
            <person name="Ruller R."/>
            <person name="Salamov A."/>
            <person name="Salih N.S."/>
            <person name="Samson R.A."/>
            <person name="Sandor E."/>
            <person name="Sanguinetti M."/>
            <person name="Schuetze T."/>
            <person name="Sepcic K."/>
            <person name="Shelest E."/>
            <person name="Sherlock G."/>
            <person name="Sophianopoulou V."/>
            <person name="Squina F.M."/>
            <person name="Sun H."/>
            <person name="Susca A."/>
            <person name="Todd R.B."/>
            <person name="Tsang A."/>
            <person name="Unkles S.E."/>
            <person name="van de Wiele N."/>
            <person name="van Rossen-Uffink D."/>
            <person name="Oliveira J.V."/>
            <person name="Vesth T.C."/>
            <person name="Visser J."/>
            <person name="Yu J.-H."/>
            <person name="Zhou M."/>
            <person name="Andersen M.R."/>
            <person name="Archer D.B."/>
            <person name="Baker S.E."/>
            <person name="Benoit I."/>
            <person name="Brakhage A.A."/>
            <person name="Braus G.H."/>
            <person name="Fischer R."/>
            <person name="Frisvad J.C."/>
            <person name="Goldman G.H."/>
            <person name="Houbraken J."/>
            <person name="Oakley B."/>
            <person name="Pocsi I."/>
            <person name="Scazzocchio C."/>
            <person name="Seiboth B."/>
            <person name="vanKuyk P.A."/>
            <person name="Wortman J."/>
            <person name="Dyer P.S."/>
            <person name="Grigoriev I.V."/>
        </authorList>
    </citation>
    <scope>NUCLEOTIDE SEQUENCE [LARGE SCALE GENOMIC DNA]</scope>
    <source>
        <strain evidence="4">CBS 593.65</strain>
    </source>
</reference>
<dbReference type="Proteomes" id="UP000184356">
    <property type="component" value="Unassembled WGS sequence"/>
</dbReference>
<feature type="compositionally biased region" description="Polar residues" evidence="1">
    <location>
        <begin position="313"/>
        <end position="324"/>
    </location>
</feature>
<sequence length="373" mass="39246">MSTNPSIIFYQGLRCTKILRQPRATDSSGTTVATKPPSTTKEPSSTEDASTENASTEDTASQQTYHNQQISSEDATSATTGVATTTTTSDPETESSLPSQTTSQNLGLHPSGLDSSVPHTTFASDTPTTPQSTPSSEPIGFVSDDEPSGHPPYAKIFGALFGVLGFIALAAIIILFLLRRRSRQKSAEIQDDRASANSRTGLRRDFRSQMSYLSGPSPTPSAILTPGTIQYAHNEQKQISSRCSNYSDPFSNTTDAHGGPNSTAGPIIIQDSTAILNTNEDLTRPAESYAANRDSIHSGTSLGSTLVLPGRNSLGSDFPSSPSLPRSPGNGPASSFQRPIAPAFITQSGSLDVDDSQNTVSRRSSGAMPSGLL</sequence>
<feature type="compositionally biased region" description="Low complexity" evidence="1">
    <location>
        <begin position="75"/>
        <end position="99"/>
    </location>
</feature>
<feature type="compositionally biased region" description="Polar residues" evidence="1">
    <location>
        <begin position="345"/>
        <end position="364"/>
    </location>
</feature>
<dbReference type="CDD" id="cd12087">
    <property type="entry name" value="TM_EGFR-like"/>
    <property type="match status" value="1"/>
</dbReference>
<dbReference type="VEuPathDB" id="FungiDB:ASPSYDRAFT_89195"/>
<feature type="compositionally biased region" description="Polar residues" evidence="1">
    <location>
        <begin position="113"/>
        <end position="123"/>
    </location>
</feature>
<keyword evidence="2" id="KW-0812">Transmembrane</keyword>
<evidence type="ECO:0000256" key="2">
    <source>
        <dbReference type="SAM" id="Phobius"/>
    </source>
</evidence>
<dbReference type="EMBL" id="KV878586">
    <property type="protein sequence ID" value="OJJ58445.1"/>
    <property type="molecule type" value="Genomic_DNA"/>
</dbReference>
<proteinExistence type="predicted"/>
<dbReference type="RefSeq" id="XP_040702251.1">
    <property type="nucleotide sequence ID" value="XM_040852127.1"/>
</dbReference>
<dbReference type="AlphaFoldDB" id="A0A1L9TGD1"/>
<feature type="region of interest" description="Disordered" evidence="1">
    <location>
        <begin position="240"/>
        <end position="266"/>
    </location>
</feature>